<dbReference type="RefSeq" id="WP_188933278.1">
    <property type="nucleotide sequence ID" value="NZ_BMJC01000003.1"/>
</dbReference>
<feature type="domain" description="Cytochrome C biogenesis protein transmembrane" evidence="8">
    <location>
        <begin position="215"/>
        <end position="425"/>
    </location>
</feature>
<keyword evidence="7" id="KW-0732">Signal</keyword>
<feature type="transmembrane region" description="Helical" evidence="6">
    <location>
        <begin position="404"/>
        <end position="422"/>
    </location>
</feature>
<keyword evidence="10" id="KW-1185">Reference proteome</keyword>
<dbReference type="Pfam" id="PF13899">
    <property type="entry name" value="Thioredoxin_7"/>
    <property type="match status" value="1"/>
</dbReference>
<evidence type="ECO:0000259" key="8">
    <source>
        <dbReference type="Pfam" id="PF02683"/>
    </source>
</evidence>
<dbReference type="InterPro" id="IPR003834">
    <property type="entry name" value="Cyt_c_assmbl_TM_dom"/>
</dbReference>
<comment type="caution">
    <text evidence="9">The sequence shown here is derived from an EMBL/GenBank/DDBJ whole genome shotgun (WGS) entry which is preliminary data.</text>
</comment>
<evidence type="ECO:0000313" key="9">
    <source>
        <dbReference type="EMBL" id="GGB05635.1"/>
    </source>
</evidence>
<dbReference type="GO" id="GO:0045454">
    <property type="term" value="P:cell redox homeostasis"/>
    <property type="evidence" value="ECO:0007669"/>
    <property type="project" value="TreeGrafter"/>
</dbReference>
<dbReference type="Proteomes" id="UP000607559">
    <property type="component" value="Unassembled WGS sequence"/>
</dbReference>
<dbReference type="GO" id="GO:0015035">
    <property type="term" value="F:protein-disulfide reductase activity"/>
    <property type="evidence" value="ECO:0007669"/>
    <property type="project" value="TreeGrafter"/>
</dbReference>
<name>A0A8J2XTR6_9BACT</name>
<evidence type="ECO:0000313" key="10">
    <source>
        <dbReference type="Proteomes" id="UP000607559"/>
    </source>
</evidence>
<feature type="transmembrane region" description="Helical" evidence="6">
    <location>
        <begin position="368"/>
        <end position="392"/>
    </location>
</feature>
<evidence type="ECO:0000256" key="6">
    <source>
        <dbReference type="SAM" id="Phobius"/>
    </source>
</evidence>
<evidence type="ECO:0000256" key="1">
    <source>
        <dbReference type="ARBA" id="ARBA00004141"/>
    </source>
</evidence>
<dbReference type="EMBL" id="BMJC01000003">
    <property type="protein sequence ID" value="GGB05635.1"/>
    <property type="molecule type" value="Genomic_DNA"/>
</dbReference>
<feature type="transmembrane region" description="Helical" evidence="6">
    <location>
        <begin position="473"/>
        <end position="491"/>
    </location>
</feature>
<keyword evidence="2 6" id="KW-0812">Transmembrane</keyword>
<dbReference type="SUPFAM" id="SSF52833">
    <property type="entry name" value="Thioredoxin-like"/>
    <property type="match status" value="1"/>
</dbReference>
<proteinExistence type="predicted"/>
<reference evidence="9" key="2">
    <citation type="submission" date="2020-09" db="EMBL/GenBank/DDBJ databases">
        <authorList>
            <person name="Sun Q."/>
            <person name="Zhou Y."/>
        </authorList>
    </citation>
    <scope>NUCLEOTIDE SEQUENCE</scope>
    <source>
        <strain evidence="9">CGMCC 1.15448</strain>
    </source>
</reference>
<dbReference type="AlphaFoldDB" id="A0A8J2XTR6"/>
<dbReference type="InterPro" id="IPR036249">
    <property type="entry name" value="Thioredoxin-like_sf"/>
</dbReference>
<feature type="transmembrane region" description="Helical" evidence="6">
    <location>
        <begin position="335"/>
        <end position="362"/>
    </location>
</feature>
<reference evidence="9" key="1">
    <citation type="journal article" date="2014" name="Int. J. Syst. Evol. Microbiol.">
        <title>Complete genome sequence of Corynebacterium casei LMG S-19264T (=DSM 44701T), isolated from a smear-ripened cheese.</title>
        <authorList>
            <consortium name="US DOE Joint Genome Institute (JGI-PGF)"/>
            <person name="Walter F."/>
            <person name="Albersmeier A."/>
            <person name="Kalinowski J."/>
            <person name="Ruckert C."/>
        </authorList>
    </citation>
    <scope>NUCLEOTIDE SEQUENCE</scope>
    <source>
        <strain evidence="9">CGMCC 1.15448</strain>
    </source>
</reference>
<evidence type="ECO:0000256" key="4">
    <source>
        <dbReference type="ARBA" id="ARBA00022989"/>
    </source>
</evidence>
<keyword evidence="3" id="KW-0201">Cytochrome c-type biogenesis</keyword>
<feature type="chain" id="PRO_5035179702" evidence="7">
    <location>
        <begin position="31"/>
        <end position="678"/>
    </location>
</feature>
<comment type="subcellular location">
    <subcellularLocation>
        <location evidence="1">Membrane</location>
        <topology evidence="1">Multi-pass membrane protein</topology>
    </subcellularLocation>
</comment>
<evidence type="ECO:0000256" key="5">
    <source>
        <dbReference type="ARBA" id="ARBA00023136"/>
    </source>
</evidence>
<evidence type="ECO:0000256" key="7">
    <source>
        <dbReference type="SAM" id="SignalP"/>
    </source>
</evidence>
<accession>A0A8J2XTR6</accession>
<feature type="signal peptide" evidence="7">
    <location>
        <begin position="1"/>
        <end position="30"/>
    </location>
</feature>
<dbReference type="Gene3D" id="3.40.30.10">
    <property type="entry name" value="Glutaredoxin"/>
    <property type="match status" value="1"/>
</dbReference>
<keyword evidence="4 6" id="KW-1133">Transmembrane helix</keyword>
<organism evidence="9 10">
    <name type="scientific">Puia dinghuensis</name>
    <dbReference type="NCBI Taxonomy" id="1792502"/>
    <lineage>
        <taxon>Bacteria</taxon>
        <taxon>Pseudomonadati</taxon>
        <taxon>Bacteroidota</taxon>
        <taxon>Chitinophagia</taxon>
        <taxon>Chitinophagales</taxon>
        <taxon>Chitinophagaceae</taxon>
        <taxon>Puia</taxon>
    </lineage>
</organism>
<evidence type="ECO:0000256" key="2">
    <source>
        <dbReference type="ARBA" id="ARBA00022692"/>
    </source>
</evidence>
<feature type="transmembrane region" description="Helical" evidence="6">
    <location>
        <begin position="208"/>
        <end position="233"/>
    </location>
</feature>
<dbReference type="Pfam" id="PF02683">
    <property type="entry name" value="DsbD_TM"/>
    <property type="match status" value="1"/>
</dbReference>
<dbReference type="PANTHER" id="PTHR32234">
    <property type="entry name" value="THIOL:DISULFIDE INTERCHANGE PROTEIN DSBD"/>
    <property type="match status" value="1"/>
</dbReference>
<protein>
    <submittedName>
        <fullName evidence="9">Thiol:disulfide interchange protein DsbD</fullName>
    </submittedName>
</protein>
<keyword evidence="5 6" id="KW-0472">Membrane</keyword>
<sequence length="678" mass="73770">MHPYNSSLIRRAKCAGLFFLALLLFGTSFAQTDTAKQAVTWDFSTLQGADGKPVLVLHAHLLPGWRLYSTTMPDSLPNSRVALDSTAKATIGSIEEKGPVLNKKEPLFNNAETRSFTDDAQWLVHLQSAGSDAGDLKGTVTFMAIYKDSVLGPLEVPFRYGHAAGGLVAKTAGLQESAGASNQLKKASIDLAHPVNGCGGTGTEGTKGLLGIFILGLLGGLVGLIMPCTFPMIPLTVSFFTKRSASRSKGIANAFLYGFFIFFIYVLISVPFYFLQRSNANILNTISTNVWLNLFFTAVFIAFALSFFGLFEITLPSSISNSVDSKSNIGSIGGIFFMALTLAIVSFSCTGPILGSLLVGALDQNGGAVQLTVALAGFGVALGLPFALFALFPSWLQSLPRSGSWMNTIKIVFGFIELALALKYLSNADLVTHWGLLKRETFFALWILIGLALVLYLMGVIKFHHDPPPAKLSGLRITTAILFFAFVLYLSPGLTNTRYANRALVSGFPPPLSYSLYGSGKTAEVQANVVNDYDKALQLAREQHKPILIDFTGWACVNCRKMEENVWPKPGVRELISKDYILVSLYVDDRKQLPDDQQFVFTTSDGSKKSIRTIGDKFATLQSENFKNASQPLYVVISPDEKLLNKPVGYTDNVATYAQWLQCGLDAYKQVQSATTRK</sequence>
<dbReference type="GO" id="GO:0016020">
    <property type="term" value="C:membrane"/>
    <property type="evidence" value="ECO:0007669"/>
    <property type="project" value="UniProtKB-SubCell"/>
</dbReference>
<feature type="transmembrane region" description="Helical" evidence="6">
    <location>
        <begin position="254"/>
        <end position="274"/>
    </location>
</feature>
<evidence type="ECO:0000256" key="3">
    <source>
        <dbReference type="ARBA" id="ARBA00022748"/>
    </source>
</evidence>
<dbReference type="GO" id="GO:0017004">
    <property type="term" value="P:cytochrome complex assembly"/>
    <property type="evidence" value="ECO:0007669"/>
    <property type="project" value="UniProtKB-KW"/>
</dbReference>
<feature type="transmembrane region" description="Helical" evidence="6">
    <location>
        <begin position="294"/>
        <end position="315"/>
    </location>
</feature>
<dbReference type="PANTHER" id="PTHR32234:SF0">
    <property type="entry name" value="THIOL:DISULFIDE INTERCHANGE PROTEIN DSBD"/>
    <property type="match status" value="1"/>
</dbReference>
<gene>
    <name evidence="9" type="primary">dsbD</name>
    <name evidence="9" type="ORF">GCM10011511_31260</name>
</gene>
<feature type="transmembrane region" description="Helical" evidence="6">
    <location>
        <begin position="442"/>
        <end position="461"/>
    </location>
</feature>